<organism evidence="1 2">
    <name type="scientific">Shewanella chilikensis</name>
    <dbReference type="NCBI Taxonomy" id="558541"/>
    <lineage>
        <taxon>Bacteria</taxon>
        <taxon>Pseudomonadati</taxon>
        <taxon>Pseudomonadota</taxon>
        <taxon>Gammaproteobacteria</taxon>
        <taxon>Alteromonadales</taxon>
        <taxon>Shewanellaceae</taxon>
        <taxon>Shewanella</taxon>
    </lineage>
</organism>
<gene>
    <name evidence="1" type="ORF">C8J23_1121</name>
</gene>
<sequence>CAPQLAAKLLRATAIYQAVLDEQMSFAPM</sequence>
<protein>
    <recommendedName>
        <fullName evidence="3">IS110 family transposase</fullName>
    </recommendedName>
</protein>
<proteinExistence type="predicted"/>
<evidence type="ECO:0000313" key="1">
    <source>
        <dbReference type="EMBL" id="PYE58662.1"/>
    </source>
</evidence>
<name>A0ABX5PNT1_9GAMM</name>
<dbReference type="EMBL" id="QJSY01000012">
    <property type="protein sequence ID" value="PYE58662.1"/>
    <property type="molecule type" value="Genomic_DNA"/>
</dbReference>
<dbReference type="Proteomes" id="UP000247584">
    <property type="component" value="Unassembled WGS sequence"/>
</dbReference>
<reference evidence="1 2" key="1">
    <citation type="submission" date="2018-06" db="EMBL/GenBank/DDBJ databases">
        <title>Genomic Encyclopedia of Type Strains, Phase III (KMG-III): the genomes of soil and plant-associated and newly described type strains.</title>
        <authorList>
            <person name="Whitman W."/>
        </authorList>
    </citation>
    <scope>NUCLEOTIDE SEQUENCE [LARGE SCALE GENOMIC DNA]</scope>
    <source>
        <strain evidence="1 2">JC5</strain>
    </source>
</reference>
<keyword evidence="2" id="KW-1185">Reference proteome</keyword>
<evidence type="ECO:0000313" key="2">
    <source>
        <dbReference type="Proteomes" id="UP000247584"/>
    </source>
</evidence>
<accession>A0ABX5PNT1</accession>
<evidence type="ECO:0008006" key="3">
    <source>
        <dbReference type="Google" id="ProtNLM"/>
    </source>
</evidence>
<comment type="caution">
    <text evidence="1">The sequence shown here is derived from an EMBL/GenBank/DDBJ whole genome shotgun (WGS) entry which is preliminary data.</text>
</comment>
<feature type="non-terminal residue" evidence="1">
    <location>
        <position position="1"/>
    </location>
</feature>